<dbReference type="CDD" id="cd06464">
    <property type="entry name" value="ACD_sHsps-like"/>
    <property type="match status" value="1"/>
</dbReference>
<dbReference type="PROSITE" id="PS01031">
    <property type="entry name" value="SHSP"/>
    <property type="match status" value="1"/>
</dbReference>
<dbReference type="KEGG" id="mng:MNEG_1297"/>
<feature type="domain" description="SHSP" evidence="4">
    <location>
        <begin position="1"/>
        <end position="59"/>
    </location>
</feature>
<proteinExistence type="inferred from homology"/>
<keyword evidence="6" id="KW-1185">Reference proteome</keyword>
<dbReference type="RefSeq" id="XP_013905683.1">
    <property type="nucleotide sequence ID" value="XM_014050229.1"/>
</dbReference>
<evidence type="ECO:0000313" key="6">
    <source>
        <dbReference type="Proteomes" id="UP000054498"/>
    </source>
</evidence>
<accession>A0A0D2LJZ7</accession>
<dbReference type="InterPro" id="IPR002068">
    <property type="entry name" value="A-crystallin/Hsp20_dom"/>
</dbReference>
<comment type="similarity">
    <text evidence="2 3">Belongs to the small heat shock protein (HSP20) family.</text>
</comment>
<dbReference type="Gene3D" id="2.60.40.790">
    <property type="match status" value="1"/>
</dbReference>
<dbReference type="OrthoDB" id="1245404at2759"/>
<dbReference type="PANTHER" id="PTHR11527">
    <property type="entry name" value="HEAT-SHOCK PROTEIN 20 FAMILY MEMBER"/>
    <property type="match status" value="1"/>
</dbReference>
<feature type="non-terminal residue" evidence="5">
    <location>
        <position position="1"/>
    </location>
</feature>
<evidence type="ECO:0000256" key="1">
    <source>
        <dbReference type="ARBA" id="ARBA00023016"/>
    </source>
</evidence>
<reference evidence="5 6" key="1">
    <citation type="journal article" date="2013" name="BMC Genomics">
        <title>Reconstruction of the lipid metabolism for the microalga Monoraphidium neglectum from its genome sequence reveals characteristics suitable for biofuel production.</title>
        <authorList>
            <person name="Bogen C."/>
            <person name="Al-Dilaimi A."/>
            <person name="Albersmeier A."/>
            <person name="Wichmann J."/>
            <person name="Grundmann M."/>
            <person name="Rupp O."/>
            <person name="Lauersen K.J."/>
            <person name="Blifernez-Klassen O."/>
            <person name="Kalinowski J."/>
            <person name="Goesmann A."/>
            <person name="Mussgnug J.H."/>
            <person name="Kruse O."/>
        </authorList>
    </citation>
    <scope>NUCLEOTIDE SEQUENCE [LARGE SCALE GENOMIC DNA]</scope>
    <source>
        <strain evidence="5 6">SAG 48.87</strain>
    </source>
</reference>
<dbReference type="InterPro" id="IPR031107">
    <property type="entry name" value="Small_HSP"/>
</dbReference>
<name>A0A0D2LJZ7_9CHLO</name>
<dbReference type="AlphaFoldDB" id="A0A0D2LJZ7"/>
<dbReference type="STRING" id="145388.A0A0D2LJZ7"/>
<dbReference type="Proteomes" id="UP000054498">
    <property type="component" value="Unassembled WGS sequence"/>
</dbReference>
<dbReference type="Pfam" id="PF00011">
    <property type="entry name" value="HSP20"/>
    <property type="match status" value="1"/>
</dbReference>
<dbReference type="EMBL" id="KK100345">
    <property type="protein sequence ID" value="KIZ06664.1"/>
    <property type="molecule type" value="Genomic_DNA"/>
</dbReference>
<evidence type="ECO:0000256" key="2">
    <source>
        <dbReference type="PROSITE-ProRule" id="PRU00285"/>
    </source>
</evidence>
<dbReference type="SUPFAM" id="SSF49764">
    <property type="entry name" value="HSP20-like chaperones"/>
    <property type="match status" value="1"/>
</dbReference>
<dbReference type="InterPro" id="IPR008978">
    <property type="entry name" value="HSP20-like_chaperone"/>
</dbReference>
<keyword evidence="1" id="KW-0346">Stress response</keyword>
<evidence type="ECO:0000313" key="5">
    <source>
        <dbReference type="EMBL" id="KIZ06664.1"/>
    </source>
</evidence>
<sequence>EGRVTWVERSHGSFFRSFGLPETVDPEGISAAIKDGVMTVTVPKRSQEPKPAAKEIHIEG</sequence>
<protein>
    <recommendedName>
        <fullName evidence="4">SHSP domain-containing protein</fullName>
    </recommendedName>
</protein>
<evidence type="ECO:0000256" key="3">
    <source>
        <dbReference type="RuleBase" id="RU003616"/>
    </source>
</evidence>
<evidence type="ECO:0000259" key="4">
    <source>
        <dbReference type="PROSITE" id="PS01031"/>
    </source>
</evidence>
<dbReference type="GeneID" id="25730385"/>
<gene>
    <name evidence="5" type="ORF">MNEG_1297</name>
</gene>
<organism evidence="5 6">
    <name type="scientific">Monoraphidium neglectum</name>
    <dbReference type="NCBI Taxonomy" id="145388"/>
    <lineage>
        <taxon>Eukaryota</taxon>
        <taxon>Viridiplantae</taxon>
        <taxon>Chlorophyta</taxon>
        <taxon>core chlorophytes</taxon>
        <taxon>Chlorophyceae</taxon>
        <taxon>CS clade</taxon>
        <taxon>Sphaeropleales</taxon>
        <taxon>Selenastraceae</taxon>
        <taxon>Monoraphidium</taxon>
    </lineage>
</organism>